<feature type="compositionally biased region" description="Low complexity" evidence="1">
    <location>
        <begin position="14"/>
        <end position="38"/>
    </location>
</feature>
<evidence type="ECO:0000313" key="3">
    <source>
        <dbReference type="Proteomes" id="UP001216510"/>
    </source>
</evidence>
<sequence length="80" mass="8403">MPTPGKKARDLRADASTADTAAAHTAAGDTVAAGAAATPDDDQRARRLAILRRTAGMWKDRADIAKDGVQFQLAARAEWA</sequence>
<dbReference type="RefSeq" id="WP_277417744.1">
    <property type="nucleotide sequence ID" value="NZ_CP119083.1"/>
</dbReference>
<reference evidence="2 3" key="1">
    <citation type="submission" date="2023-02" db="EMBL/GenBank/DDBJ databases">
        <title>Gemone sequence of Telluria chitinolytica ACM 3522T.</title>
        <authorList>
            <person name="Frediansyah A."/>
            <person name="Miess H."/>
            <person name="Gross H."/>
        </authorList>
    </citation>
    <scope>NUCLEOTIDE SEQUENCE [LARGE SCALE GENOMIC DNA]</scope>
    <source>
        <strain evidence="2 3">ACM 3522</strain>
    </source>
</reference>
<gene>
    <name evidence="2" type="ORF">PX653_10025</name>
</gene>
<dbReference type="EMBL" id="CP119083">
    <property type="protein sequence ID" value="WEF35074.1"/>
    <property type="molecule type" value="Genomic_DNA"/>
</dbReference>
<keyword evidence="3" id="KW-1185">Reference proteome</keyword>
<protein>
    <submittedName>
        <fullName evidence="2">Uncharacterized protein</fullName>
    </submittedName>
</protein>
<dbReference type="Proteomes" id="UP001216510">
    <property type="component" value="Chromosome"/>
</dbReference>
<name>A0ABY8BL28_9BURK</name>
<evidence type="ECO:0000256" key="1">
    <source>
        <dbReference type="SAM" id="MobiDB-lite"/>
    </source>
</evidence>
<proteinExistence type="predicted"/>
<evidence type="ECO:0000313" key="2">
    <source>
        <dbReference type="EMBL" id="WEF35074.1"/>
    </source>
</evidence>
<feature type="region of interest" description="Disordered" evidence="1">
    <location>
        <begin position="1"/>
        <end position="41"/>
    </location>
</feature>
<organism evidence="2 3">
    <name type="scientific">Pseudoduganella chitinolytica</name>
    <dbReference type="NCBI Taxonomy" id="34070"/>
    <lineage>
        <taxon>Bacteria</taxon>
        <taxon>Pseudomonadati</taxon>
        <taxon>Pseudomonadota</taxon>
        <taxon>Betaproteobacteria</taxon>
        <taxon>Burkholderiales</taxon>
        <taxon>Oxalobacteraceae</taxon>
        <taxon>Telluria group</taxon>
        <taxon>Pseudoduganella</taxon>
    </lineage>
</organism>
<accession>A0ABY8BL28</accession>